<keyword evidence="4" id="KW-0547">Nucleotide-binding</keyword>
<keyword evidence="6" id="KW-0114">cAMP</keyword>
<dbReference type="SMART" id="SM00049">
    <property type="entry name" value="DEP"/>
    <property type="match status" value="1"/>
</dbReference>
<dbReference type="InterPro" id="IPR000651">
    <property type="entry name" value="Ras-like_Gua-exchang_fac_N"/>
</dbReference>
<feature type="domain" description="Ras-GEF" evidence="9">
    <location>
        <begin position="747"/>
        <end position="984"/>
    </location>
</feature>
<reference evidence="15" key="1">
    <citation type="submission" date="2012-12" db="EMBL/GenBank/DDBJ databases">
        <authorList>
            <person name="Hellsten U."/>
            <person name="Grimwood J."/>
            <person name="Chapman J.A."/>
            <person name="Shapiro H."/>
            <person name="Aerts A."/>
            <person name="Otillar R.P."/>
            <person name="Terry A.Y."/>
            <person name="Boore J.L."/>
            <person name="Simakov O."/>
            <person name="Marletaz F."/>
            <person name="Cho S.-J."/>
            <person name="Edsinger-Gonzales E."/>
            <person name="Havlak P."/>
            <person name="Kuo D.-H."/>
            <person name="Larsson T."/>
            <person name="Lv J."/>
            <person name="Arendt D."/>
            <person name="Savage R."/>
            <person name="Osoegawa K."/>
            <person name="de Jong P."/>
            <person name="Lindberg D.R."/>
            <person name="Seaver E.C."/>
            <person name="Weisblat D.A."/>
            <person name="Putnam N.H."/>
            <person name="Grigoriev I.V."/>
            <person name="Rokhsar D.S."/>
        </authorList>
    </citation>
    <scope>NUCLEOTIDE SEQUENCE</scope>
    <source>
        <strain evidence="15">I ESC-2004</strain>
    </source>
</reference>
<dbReference type="PROSITE" id="PS50186">
    <property type="entry name" value="DEP"/>
    <property type="match status" value="1"/>
</dbReference>
<dbReference type="STRING" id="283909.R7U9E0"/>
<dbReference type="InterPro" id="IPR000591">
    <property type="entry name" value="DEP_dom"/>
</dbReference>
<sequence>MFHSRPADRTGEDLDIIYSRLKDLKAFEKFHPLLLQQICYYSYYEHLERGVILFRQGDIGTNWYAVLSGSLDVNISETGDAKDAVTLCTLSIGTAFGESILNDTPRHATVVTSENCELLRVEQKDFKVLWERNKQLMEGVLAPSYSTLANAGKGNTRNERKEGMPNPAAPITAVPSEKLARAGQVLRTILLMRAPHMIRDRKYHLRTYRRCMVGSEMVDWLIQHGGLVHSRNQGVGMWQALLEEGVIVHVCHEHQFKDKYLFYRFHDDDQGVGMTPSNIDRRESDENFHDVLSLLTQIGPDAMMRMILRKPPHERTLEDLEIIYEELLHIKALSHLSTMVKRELASVLVFESHAKAGTVLFNQGDEGKSWYIILKGSVNVVIYGKGVVCTLHEGDDFGKLALVNDAPRAATIVLREDNCHFLRVDKEDFNRILRDVEANTVRLKEHNQDVLVLEKIPTNIQAQDGTIHSHYKYSVMAGTPEKMLEHLLETRIGKTEDSSDTFMEDFILTHVIFMPSNHLCPTLMAQYPFYLAVLRVTMQEGDGDYALCNKTRVVQFVQEWCCTIGEHFFEDKTIMAFLEVSIQSTNRSVNQSISLKELISAVSEDAKIFQRFNCVIIAQIHRNVQCSDHLSPLTAEDGVVVAFVDIFKIYCADHTYSTLKLKMDTSVEEIIQHACNKLGLGDDLVLCEVKSNGERVVFNENDVCVTTGLSINGHLFTAPREHIDSLTPLVEQDGPTQGTWNILELLSSREVAYQLTLYDWELFNCVHEYELIYLVFGRQNFGRITANLDIFLRRFNEVQYWVASEMCLTQPVNKRVQLLRKLIKIAAYCKEMQNLNSFFAIAMGLSNIAVSRLSQTWEKLPNKFKKIFADFEMSMDPSRNHRVYRLSVAKMQPPIVPFMPLLMKDMTFTHEGNKTHFDGLINFEKMHMIAQTLRTIRFCRSKSLDLEPPQSLKNSQEVKSYARTLKVIDNQRVLTQLSHKLEPRRT</sequence>
<dbReference type="InterPro" id="IPR014710">
    <property type="entry name" value="RmlC-like_jellyroll"/>
</dbReference>
<feature type="domain" description="Cyclic nucleotide-binding" evidence="10">
    <location>
        <begin position="26"/>
        <end position="129"/>
    </location>
</feature>
<dbReference type="FunFam" id="1.10.8.1240:FF:000001">
    <property type="entry name" value="Rap guanine nucleotide exchange factor (GEF) 4"/>
    <property type="match status" value="1"/>
</dbReference>
<dbReference type="Gene3D" id="3.10.20.90">
    <property type="entry name" value="Phosphatidylinositol 3-kinase Catalytic Subunit, Chain A, domain 1"/>
    <property type="match status" value="1"/>
</dbReference>
<dbReference type="PRINTS" id="PR00103">
    <property type="entry name" value="CAMPKINASE"/>
</dbReference>
<comment type="subcellular location">
    <subcellularLocation>
        <location evidence="1">Membrane</location>
    </subcellularLocation>
</comment>
<dbReference type="InterPro" id="IPR019804">
    <property type="entry name" value="Ras_G-nucl-exch_fac_CS"/>
</dbReference>
<reference evidence="13 15" key="2">
    <citation type="journal article" date="2013" name="Nature">
        <title>Insights into bilaterian evolution from three spiralian genomes.</title>
        <authorList>
            <person name="Simakov O."/>
            <person name="Marletaz F."/>
            <person name="Cho S.J."/>
            <person name="Edsinger-Gonzales E."/>
            <person name="Havlak P."/>
            <person name="Hellsten U."/>
            <person name="Kuo D.H."/>
            <person name="Larsson T."/>
            <person name="Lv J."/>
            <person name="Arendt D."/>
            <person name="Savage R."/>
            <person name="Osoegawa K."/>
            <person name="de Jong P."/>
            <person name="Grimwood J."/>
            <person name="Chapman J.A."/>
            <person name="Shapiro H."/>
            <person name="Aerts A."/>
            <person name="Otillar R.P."/>
            <person name="Terry A.Y."/>
            <person name="Boore J.L."/>
            <person name="Grigoriev I.V."/>
            <person name="Lindberg D.R."/>
            <person name="Seaver E.C."/>
            <person name="Weisblat D.A."/>
            <person name="Putnam N.H."/>
            <person name="Rokhsar D.S."/>
        </authorList>
    </citation>
    <scope>NUCLEOTIDE SEQUENCE</scope>
    <source>
        <strain evidence="13 15">I ESC-2004</strain>
    </source>
</reference>
<dbReference type="InterPro" id="IPR000595">
    <property type="entry name" value="cNMP-bd_dom"/>
</dbReference>
<dbReference type="InterPro" id="IPR036390">
    <property type="entry name" value="WH_DNA-bd_sf"/>
</dbReference>
<evidence type="ECO:0000256" key="1">
    <source>
        <dbReference type="ARBA" id="ARBA00004370"/>
    </source>
</evidence>
<dbReference type="InterPro" id="IPR001895">
    <property type="entry name" value="RASGEF_cat_dom"/>
</dbReference>
<evidence type="ECO:0000313" key="13">
    <source>
        <dbReference type="EMBL" id="ELU02945.1"/>
    </source>
</evidence>
<dbReference type="PANTHER" id="PTHR23113:SF327">
    <property type="entry name" value="EXCHANGE PROTEIN DIRECTLY ACTIVATED BY CAMP, ISOFORM E"/>
    <property type="match status" value="1"/>
</dbReference>
<dbReference type="GO" id="GO:0005886">
    <property type="term" value="C:plasma membrane"/>
    <property type="evidence" value="ECO:0007669"/>
    <property type="project" value="TreeGrafter"/>
</dbReference>
<dbReference type="Gene3D" id="1.10.10.10">
    <property type="entry name" value="Winged helix-like DNA-binding domain superfamily/Winged helix DNA-binding domain"/>
    <property type="match status" value="1"/>
</dbReference>
<dbReference type="GO" id="GO:0007265">
    <property type="term" value="P:Ras protein signal transduction"/>
    <property type="evidence" value="ECO:0007669"/>
    <property type="project" value="TreeGrafter"/>
</dbReference>
<dbReference type="Gene3D" id="1.20.870.10">
    <property type="entry name" value="Son of sevenless (SoS) protein Chain: S domain 1"/>
    <property type="match status" value="1"/>
</dbReference>
<evidence type="ECO:0000259" key="10">
    <source>
        <dbReference type="PROSITE" id="PS50042"/>
    </source>
</evidence>
<dbReference type="EnsemblMetazoa" id="CapteT111500">
    <property type="protein sequence ID" value="CapteP111500"/>
    <property type="gene ID" value="CapteG111500"/>
</dbReference>
<dbReference type="CDD" id="cd06224">
    <property type="entry name" value="REM"/>
    <property type="match status" value="1"/>
</dbReference>
<dbReference type="PROSITE" id="PS50042">
    <property type="entry name" value="CNMP_BINDING_3"/>
    <property type="match status" value="2"/>
</dbReference>
<dbReference type="PANTHER" id="PTHR23113">
    <property type="entry name" value="GUANINE NUCLEOTIDE EXCHANGE FACTOR"/>
    <property type="match status" value="1"/>
</dbReference>
<dbReference type="InterPro" id="IPR018490">
    <property type="entry name" value="cNMP-bd_dom_sf"/>
</dbReference>
<dbReference type="EMBL" id="KB303621">
    <property type="protein sequence ID" value="ELU02945.1"/>
    <property type="molecule type" value="Genomic_DNA"/>
</dbReference>
<evidence type="ECO:0008006" key="16">
    <source>
        <dbReference type="Google" id="ProtNLM"/>
    </source>
</evidence>
<keyword evidence="3 7" id="KW-0344">Guanine-nucleotide releasing factor</keyword>
<dbReference type="HOGENOM" id="CLU_006829_1_0_1"/>
<evidence type="ECO:0000313" key="15">
    <source>
        <dbReference type="Proteomes" id="UP000014760"/>
    </source>
</evidence>
<dbReference type="CDD" id="cd04437">
    <property type="entry name" value="DEP_Epac"/>
    <property type="match status" value="1"/>
</dbReference>
<dbReference type="Pfam" id="PF00610">
    <property type="entry name" value="DEP"/>
    <property type="match status" value="1"/>
</dbReference>
<dbReference type="CDD" id="cd00038">
    <property type="entry name" value="CAP_ED"/>
    <property type="match status" value="2"/>
</dbReference>
<dbReference type="Proteomes" id="UP000014760">
    <property type="component" value="Unassembled WGS sequence"/>
</dbReference>
<dbReference type="SMART" id="SM00229">
    <property type="entry name" value="RasGEFN"/>
    <property type="match status" value="1"/>
</dbReference>
<keyword evidence="5" id="KW-0472">Membrane</keyword>
<reference evidence="14" key="3">
    <citation type="submission" date="2015-06" db="UniProtKB">
        <authorList>
            <consortium name="EnsemblMetazoa"/>
        </authorList>
    </citation>
    <scope>IDENTIFICATION</scope>
</reference>
<evidence type="ECO:0000256" key="7">
    <source>
        <dbReference type="PROSITE-ProRule" id="PRU00168"/>
    </source>
</evidence>
<dbReference type="InterPro" id="IPR036388">
    <property type="entry name" value="WH-like_DNA-bd_sf"/>
</dbReference>
<evidence type="ECO:0000256" key="5">
    <source>
        <dbReference type="ARBA" id="ARBA00023136"/>
    </source>
</evidence>
<evidence type="ECO:0000313" key="14">
    <source>
        <dbReference type="EnsemblMetazoa" id="CapteP111500"/>
    </source>
</evidence>
<dbReference type="GO" id="GO:0005085">
    <property type="term" value="F:guanyl-nucleotide exchange factor activity"/>
    <property type="evidence" value="ECO:0007669"/>
    <property type="project" value="UniProtKB-KW"/>
</dbReference>
<dbReference type="InterPro" id="IPR036964">
    <property type="entry name" value="RASGEF_cat_dom_sf"/>
</dbReference>
<evidence type="ECO:0000256" key="4">
    <source>
        <dbReference type="ARBA" id="ARBA00022741"/>
    </source>
</evidence>
<proteinExistence type="predicted"/>
<evidence type="ECO:0000256" key="2">
    <source>
        <dbReference type="ARBA" id="ARBA00022566"/>
    </source>
</evidence>
<gene>
    <name evidence="13" type="ORF">CAPTEDRAFT_111500</name>
</gene>
<accession>R7U9E0</accession>
<dbReference type="SUPFAM" id="SSF54236">
    <property type="entry name" value="Ubiquitin-like"/>
    <property type="match status" value="1"/>
</dbReference>
<protein>
    <recommendedName>
        <fullName evidence="16">Rap guanine nucleotide exchange factor 4</fullName>
    </recommendedName>
</protein>
<evidence type="ECO:0000256" key="6">
    <source>
        <dbReference type="ARBA" id="ARBA00023149"/>
    </source>
</evidence>
<feature type="domain" description="DEP" evidence="11">
    <location>
        <begin position="192"/>
        <end position="267"/>
    </location>
</feature>
<dbReference type="SUPFAM" id="SSF48366">
    <property type="entry name" value="Ras GEF"/>
    <property type="match status" value="1"/>
</dbReference>
<feature type="domain" description="Cyclic nucleotide-binding" evidence="10">
    <location>
        <begin position="332"/>
        <end position="433"/>
    </location>
</feature>
<dbReference type="InterPro" id="IPR023578">
    <property type="entry name" value="Ras_GEF_dom_sf"/>
</dbReference>
<dbReference type="SUPFAM" id="SSF51206">
    <property type="entry name" value="cAMP-binding domain-like"/>
    <property type="match status" value="2"/>
</dbReference>
<keyword evidence="15" id="KW-1185">Reference proteome</keyword>
<dbReference type="AlphaFoldDB" id="R7U9E0"/>
<dbReference type="InterPro" id="IPR008937">
    <property type="entry name" value="Ras-like_GEF"/>
</dbReference>
<organism evidence="13">
    <name type="scientific">Capitella teleta</name>
    <name type="common">Polychaete worm</name>
    <dbReference type="NCBI Taxonomy" id="283909"/>
    <lineage>
        <taxon>Eukaryota</taxon>
        <taxon>Metazoa</taxon>
        <taxon>Spiralia</taxon>
        <taxon>Lophotrochozoa</taxon>
        <taxon>Annelida</taxon>
        <taxon>Polychaeta</taxon>
        <taxon>Sedentaria</taxon>
        <taxon>Scolecida</taxon>
        <taxon>Capitellidae</taxon>
        <taxon>Capitella</taxon>
    </lineage>
</organism>
<dbReference type="PROSITE" id="PS50009">
    <property type="entry name" value="RASGEF_CAT"/>
    <property type="match status" value="1"/>
</dbReference>
<dbReference type="InterPro" id="IPR029071">
    <property type="entry name" value="Ubiquitin-like_domsf"/>
</dbReference>
<dbReference type="FunFam" id="1.10.840.10:FF:000002">
    <property type="entry name" value="Rap guanine nucleotide exchange factor 4"/>
    <property type="match status" value="1"/>
</dbReference>
<feature type="region of interest" description="Disordered" evidence="8">
    <location>
        <begin position="151"/>
        <end position="171"/>
    </location>
</feature>
<dbReference type="Gene3D" id="1.10.840.10">
    <property type="entry name" value="Ras guanine-nucleotide exchange factors catalytic domain"/>
    <property type="match status" value="1"/>
</dbReference>
<dbReference type="Pfam" id="PF00618">
    <property type="entry name" value="RasGEF_N"/>
    <property type="match status" value="1"/>
</dbReference>
<dbReference type="OMA" id="CVRLCCV"/>
<dbReference type="PROSITE" id="PS50212">
    <property type="entry name" value="RASGEF_NTER"/>
    <property type="match status" value="1"/>
</dbReference>
<dbReference type="SMART" id="SM00100">
    <property type="entry name" value="cNMP"/>
    <property type="match status" value="2"/>
</dbReference>
<dbReference type="GO" id="GO:0030552">
    <property type="term" value="F:cAMP binding"/>
    <property type="evidence" value="ECO:0007669"/>
    <property type="project" value="UniProtKB-KW"/>
</dbReference>
<dbReference type="OrthoDB" id="21144at2759"/>
<dbReference type="SMART" id="SM00147">
    <property type="entry name" value="RasGEF"/>
    <property type="match status" value="1"/>
</dbReference>
<dbReference type="Pfam" id="PF00617">
    <property type="entry name" value="RasGEF"/>
    <property type="match status" value="1"/>
</dbReference>
<dbReference type="FunFam" id="2.60.120.10:FF:000015">
    <property type="entry name" value="Rap guanine nucleotide exchange factor 4"/>
    <property type="match status" value="1"/>
</dbReference>
<dbReference type="Pfam" id="PF00027">
    <property type="entry name" value="cNMP_binding"/>
    <property type="match status" value="2"/>
</dbReference>
<dbReference type="EMBL" id="AMQN01008636">
    <property type="status" value="NOT_ANNOTATED_CDS"/>
    <property type="molecule type" value="Genomic_DNA"/>
</dbReference>
<dbReference type="Gene3D" id="1.10.8.1240">
    <property type="match status" value="1"/>
</dbReference>
<dbReference type="FunCoup" id="R7U9E0">
    <property type="interactions" value="264"/>
</dbReference>
<dbReference type="Gene3D" id="2.60.120.10">
    <property type="entry name" value="Jelly Rolls"/>
    <property type="match status" value="2"/>
</dbReference>
<evidence type="ECO:0000256" key="8">
    <source>
        <dbReference type="SAM" id="MobiDB-lite"/>
    </source>
</evidence>
<evidence type="ECO:0000259" key="9">
    <source>
        <dbReference type="PROSITE" id="PS50009"/>
    </source>
</evidence>
<evidence type="ECO:0000256" key="3">
    <source>
        <dbReference type="ARBA" id="ARBA00022658"/>
    </source>
</evidence>
<dbReference type="PROSITE" id="PS00720">
    <property type="entry name" value="RASGEF"/>
    <property type="match status" value="1"/>
</dbReference>
<dbReference type="SUPFAM" id="SSF46785">
    <property type="entry name" value="Winged helix' DNA-binding domain"/>
    <property type="match status" value="1"/>
</dbReference>
<name>R7U9E0_CAPTE</name>
<dbReference type="CDD" id="cd00155">
    <property type="entry name" value="RasGEF"/>
    <property type="match status" value="1"/>
</dbReference>
<evidence type="ECO:0000259" key="11">
    <source>
        <dbReference type="PROSITE" id="PS50186"/>
    </source>
</evidence>
<keyword evidence="2" id="KW-0116">cAMP-binding</keyword>
<evidence type="ECO:0000259" key="12">
    <source>
        <dbReference type="PROSITE" id="PS50212"/>
    </source>
</evidence>
<feature type="domain" description="N-terminal Ras-GEF" evidence="12">
    <location>
        <begin position="471"/>
        <end position="606"/>
    </location>
</feature>